<sequence length="67" mass="7142">MMPKLLRNLVLPPIATCDTSLDSVSQEKINEKGSVIIKTIPPMSARAAAAAKRHARFLGAAQARSQA</sequence>
<reference evidence="1 2" key="1">
    <citation type="journal article" date="2015" name="Nat. Commun.">
        <title>Outbred genome sequencing and CRISPR/Cas9 gene editing in butterflies.</title>
        <authorList>
            <person name="Li X."/>
            <person name="Fan D."/>
            <person name="Zhang W."/>
            <person name="Liu G."/>
            <person name="Zhang L."/>
            <person name="Zhao L."/>
            <person name="Fang X."/>
            <person name="Chen L."/>
            <person name="Dong Y."/>
            <person name="Chen Y."/>
            <person name="Ding Y."/>
            <person name="Zhao R."/>
            <person name="Feng M."/>
            <person name="Zhu Y."/>
            <person name="Feng Y."/>
            <person name="Jiang X."/>
            <person name="Zhu D."/>
            <person name="Xiang H."/>
            <person name="Feng X."/>
            <person name="Li S."/>
            <person name="Wang J."/>
            <person name="Zhang G."/>
            <person name="Kronforst M.R."/>
            <person name="Wang W."/>
        </authorList>
    </citation>
    <scope>NUCLEOTIDE SEQUENCE [LARGE SCALE GENOMIC DNA]</scope>
    <source>
        <strain evidence="1">Ya'a_city_454_Pm</strain>
        <tissue evidence="1">Whole body</tissue>
    </source>
</reference>
<evidence type="ECO:0000313" key="1">
    <source>
        <dbReference type="EMBL" id="KPJ11755.1"/>
    </source>
</evidence>
<protein>
    <submittedName>
        <fullName evidence="1">Uncharacterized protein</fullName>
    </submittedName>
</protein>
<dbReference type="Proteomes" id="UP000053240">
    <property type="component" value="Unassembled WGS sequence"/>
</dbReference>
<proteinExistence type="predicted"/>
<name>A0A194R3D9_PAPMA</name>
<organism evidence="1 2">
    <name type="scientific">Papilio machaon</name>
    <name type="common">Old World swallowtail butterfly</name>
    <dbReference type="NCBI Taxonomy" id="76193"/>
    <lineage>
        <taxon>Eukaryota</taxon>
        <taxon>Metazoa</taxon>
        <taxon>Ecdysozoa</taxon>
        <taxon>Arthropoda</taxon>
        <taxon>Hexapoda</taxon>
        <taxon>Insecta</taxon>
        <taxon>Pterygota</taxon>
        <taxon>Neoptera</taxon>
        <taxon>Endopterygota</taxon>
        <taxon>Lepidoptera</taxon>
        <taxon>Glossata</taxon>
        <taxon>Ditrysia</taxon>
        <taxon>Papilionoidea</taxon>
        <taxon>Papilionidae</taxon>
        <taxon>Papilioninae</taxon>
        <taxon>Papilio</taxon>
    </lineage>
</organism>
<dbReference type="AlphaFoldDB" id="A0A194R3D9"/>
<accession>A0A194R3D9</accession>
<evidence type="ECO:0000313" key="2">
    <source>
        <dbReference type="Proteomes" id="UP000053240"/>
    </source>
</evidence>
<dbReference type="InParanoid" id="A0A194R3D9"/>
<gene>
    <name evidence="1" type="ORF">RR48_08061</name>
</gene>
<dbReference type="EMBL" id="KQ460870">
    <property type="protein sequence ID" value="KPJ11755.1"/>
    <property type="molecule type" value="Genomic_DNA"/>
</dbReference>
<keyword evidence="2" id="KW-1185">Reference proteome</keyword>